<dbReference type="InterPro" id="IPR036505">
    <property type="entry name" value="Amidase/PGRP_sf"/>
</dbReference>
<evidence type="ECO:0000259" key="1">
    <source>
        <dbReference type="Pfam" id="PF01510"/>
    </source>
</evidence>
<dbReference type="InterPro" id="IPR002502">
    <property type="entry name" value="Amidase_domain"/>
</dbReference>
<name>A0A2T6G9H2_9BACL</name>
<dbReference type="Pfam" id="PF01510">
    <property type="entry name" value="Amidase_2"/>
    <property type="match status" value="1"/>
</dbReference>
<accession>A0A2T6G9H2</accession>
<organism evidence="2 3">
    <name type="scientific">Paenibacillus elgii</name>
    <dbReference type="NCBI Taxonomy" id="189691"/>
    <lineage>
        <taxon>Bacteria</taxon>
        <taxon>Bacillati</taxon>
        <taxon>Bacillota</taxon>
        <taxon>Bacilli</taxon>
        <taxon>Bacillales</taxon>
        <taxon>Paenibacillaceae</taxon>
        <taxon>Paenibacillus</taxon>
    </lineage>
</organism>
<reference evidence="2 3" key="1">
    <citation type="submission" date="2018-03" db="EMBL/GenBank/DDBJ databases">
        <title>Genome sequence of Paenibacillus elgii strain AC13 an antimicrobial compound producing bacteria.</title>
        <authorList>
            <person name="Kurokawa A.S."/>
            <person name="Araujo J.F."/>
            <person name="Costa R.A."/>
            <person name="Ortega D.B."/>
            <person name="Pires A.S."/>
            <person name="Pappas G.J.Jr."/>
            <person name="Franco O.L."/>
            <person name="Barreto C."/>
            <person name="Magalhaes B.S."/>
            <person name="Kruger R.H."/>
        </authorList>
    </citation>
    <scope>NUCLEOTIDE SEQUENCE [LARGE SCALE GENOMIC DNA]</scope>
    <source>
        <strain evidence="2 3">AC13</strain>
    </source>
</reference>
<dbReference type="EMBL" id="PYHP01000007">
    <property type="protein sequence ID" value="PUA40785.1"/>
    <property type="molecule type" value="Genomic_DNA"/>
</dbReference>
<dbReference type="AlphaFoldDB" id="A0A2T6G9H2"/>
<comment type="caution">
    <text evidence="2">The sequence shown here is derived from an EMBL/GenBank/DDBJ whole genome shotgun (WGS) entry which is preliminary data.</text>
</comment>
<dbReference type="CDD" id="cd06583">
    <property type="entry name" value="PGRP"/>
    <property type="match status" value="1"/>
</dbReference>
<dbReference type="Proteomes" id="UP000244184">
    <property type="component" value="Unassembled WGS sequence"/>
</dbReference>
<protein>
    <recommendedName>
        <fullName evidence="1">N-acetylmuramoyl-L-alanine amidase domain-containing protein</fullName>
    </recommendedName>
</protein>
<gene>
    <name evidence="2" type="ORF">C8Z91_02860</name>
</gene>
<sequence length="247" mass="27606">MVKGSPKNRQEVPRMGNPTTLRAIQLVQLPYSVKPILDITDSLLTSSTNPYKMRRFEDITHISVHHSAVEGGTPEGYARAHVNTNGWGGIGYHIVIKGDQIYQTNDLLTFSYHTSSNNAYTVGISVSGDLSKRNLTSQERECLYAAIMTVRSIFNIPVENVMGHNEYPNNNTACPCISMNQVRADLKDLDMKLKYMGSSESKRKNAYAIANQILYMYNMAQGSDGNAEWALNKIIQLEPKMKELGLL</sequence>
<evidence type="ECO:0000313" key="3">
    <source>
        <dbReference type="Proteomes" id="UP000244184"/>
    </source>
</evidence>
<dbReference type="SUPFAM" id="SSF55846">
    <property type="entry name" value="N-acetylmuramoyl-L-alanine amidase-like"/>
    <property type="match status" value="1"/>
</dbReference>
<evidence type="ECO:0000313" key="2">
    <source>
        <dbReference type="EMBL" id="PUA40785.1"/>
    </source>
</evidence>
<dbReference type="Gene3D" id="3.40.80.10">
    <property type="entry name" value="Peptidoglycan recognition protein-like"/>
    <property type="match status" value="1"/>
</dbReference>
<dbReference type="GO" id="GO:0008745">
    <property type="term" value="F:N-acetylmuramoyl-L-alanine amidase activity"/>
    <property type="evidence" value="ECO:0007669"/>
    <property type="project" value="InterPro"/>
</dbReference>
<dbReference type="GO" id="GO:0009253">
    <property type="term" value="P:peptidoglycan catabolic process"/>
    <property type="evidence" value="ECO:0007669"/>
    <property type="project" value="InterPro"/>
</dbReference>
<feature type="domain" description="N-acetylmuramoyl-L-alanine amidase" evidence="1">
    <location>
        <begin position="57"/>
        <end position="175"/>
    </location>
</feature>
<proteinExistence type="predicted"/>